<dbReference type="AlphaFoldDB" id="A0A428NUQ8"/>
<organism evidence="1 2">
    <name type="scientific">Fusarium duplospermum</name>
    <dbReference type="NCBI Taxonomy" id="1325734"/>
    <lineage>
        <taxon>Eukaryota</taxon>
        <taxon>Fungi</taxon>
        <taxon>Dikarya</taxon>
        <taxon>Ascomycota</taxon>
        <taxon>Pezizomycotina</taxon>
        <taxon>Sordariomycetes</taxon>
        <taxon>Hypocreomycetidae</taxon>
        <taxon>Hypocreales</taxon>
        <taxon>Nectriaceae</taxon>
        <taxon>Fusarium</taxon>
        <taxon>Fusarium solani species complex</taxon>
    </lineage>
</organism>
<dbReference type="Proteomes" id="UP000288168">
    <property type="component" value="Unassembled WGS sequence"/>
</dbReference>
<evidence type="ECO:0000313" key="2">
    <source>
        <dbReference type="Proteomes" id="UP000288168"/>
    </source>
</evidence>
<accession>A0A428NUQ8</accession>
<gene>
    <name evidence="1" type="ORF">CEP54_014648</name>
</gene>
<evidence type="ECO:0000313" key="1">
    <source>
        <dbReference type="EMBL" id="RSL44534.1"/>
    </source>
</evidence>
<dbReference type="OrthoDB" id="5106932at2759"/>
<reference evidence="1 2" key="1">
    <citation type="submission" date="2017-06" db="EMBL/GenBank/DDBJ databases">
        <title>Comparative genomic analysis of Ambrosia Fusariam Clade fungi.</title>
        <authorList>
            <person name="Stajich J.E."/>
            <person name="Carrillo J."/>
            <person name="Kijimoto T."/>
            <person name="Eskalen A."/>
            <person name="O'Donnell K."/>
            <person name="Kasson M."/>
        </authorList>
    </citation>
    <scope>NUCLEOTIDE SEQUENCE [LARGE SCALE GENOMIC DNA]</scope>
    <source>
        <strain evidence="1 2">NRRL62584</strain>
    </source>
</reference>
<protein>
    <submittedName>
        <fullName evidence="1">Uncharacterized protein</fullName>
    </submittedName>
</protein>
<proteinExistence type="predicted"/>
<name>A0A428NUQ8_9HYPO</name>
<keyword evidence="2" id="KW-1185">Reference proteome</keyword>
<dbReference type="STRING" id="1325734.A0A428NUQ8"/>
<dbReference type="EMBL" id="NKCI01000288">
    <property type="protein sequence ID" value="RSL44534.1"/>
    <property type="molecule type" value="Genomic_DNA"/>
</dbReference>
<comment type="caution">
    <text evidence="1">The sequence shown here is derived from an EMBL/GenBank/DDBJ whole genome shotgun (WGS) entry which is preliminary data.</text>
</comment>
<sequence length="115" mass="12954">MKMDAIKELEQTLWRVLLSVETRSGQTGAPALNAQDNQQNDYSTDWEKLAVDALSVMQIAPLAEDHAKALLLTIERMRKILDTLDDATQLGRGDCIRQSGQMSQRSCDFCQTIRK</sequence>